<evidence type="ECO:0000313" key="1">
    <source>
        <dbReference type="EMBL" id="KAJ7550648.1"/>
    </source>
</evidence>
<accession>A0ACC2D8I8</accession>
<dbReference type="EMBL" id="CM055098">
    <property type="protein sequence ID" value="KAJ7550648.1"/>
    <property type="molecule type" value="Genomic_DNA"/>
</dbReference>
<dbReference type="Proteomes" id="UP001162992">
    <property type="component" value="Chromosome 7"/>
</dbReference>
<organism evidence="1 2">
    <name type="scientific">Diphasiastrum complanatum</name>
    <name type="common">Issler's clubmoss</name>
    <name type="synonym">Lycopodium complanatum</name>
    <dbReference type="NCBI Taxonomy" id="34168"/>
    <lineage>
        <taxon>Eukaryota</taxon>
        <taxon>Viridiplantae</taxon>
        <taxon>Streptophyta</taxon>
        <taxon>Embryophyta</taxon>
        <taxon>Tracheophyta</taxon>
        <taxon>Lycopodiopsida</taxon>
        <taxon>Lycopodiales</taxon>
        <taxon>Lycopodiaceae</taxon>
        <taxon>Lycopodioideae</taxon>
        <taxon>Diphasiastrum</taxon>
    </lineage>
</organism>
<comment type="caution">
    <text evidence="1">The sequence shown here is derived from an EMBL/GenBank/DDBJ whole genome shotgun (WGS) entry which is preliminary data.</text>
</comment>
<proteinExistence type="predicted"/>
<sequence>MASSSISAGGGGGGGAAAASHEHRPVRFLKGHSQSLLCCISPPANPHLVATSGEDGMMCIFDLRSEARPQKFEKFGEAVVSLCHHSGNENHIIAAAGQTIYLMDVRLGPDGGELCKFQFNTDEINQVAINQSGTFIAASDDSGEAKVIDLRGQKVFKTLRGGHVNICSSVQFHPKRSWEVLTGGLDCKIINWDFSRGKLIKGIDLSLDPGNSAHDFAGVCNPPFVHALAVSERDVSGETGQVLAVARGDGVVEVYNVEFDRSKSSVNKGPNRSINSSHRKQKEDERSHSDALDCKGTHGTLGRICQLGSVNGGHTAAVSHVTFSRFGENGSLLVSGGNDACLKLWNWSSCYCSSSKEQESSPLRLNILHREKINWISTIASSSDNLLVAGTSTYLTIYSIL</sequence>
<keyword evidence="2" id="KW-1185">Reference proteome</keyword>
<evidence type="ECO:0000313" key="2">
    <source>
        <dbReference type="Proteomes" id="UP001162992"/>
    </source>
</evidence>
<protein>
    <submittedName>
        <fullName evidence="1">Uncharacterized protein</fullName>
    </submittedName>
</protein>
<reference evidence="2" key="1">
    <citation type="journal article" date="2024" name="Proc. Natl. Acad. Sci. U.S.A.">
        <title>Extraordinary preservation of gene collinearity over three hundred million years revealed in homosporous lycophytes.</title>
        <authorList>
            <person name="Li C."/>
            <person name="Wickell D."/>
            <person name="Kuo L.Y."/>
            <person name="Chen X."/>
            <person name="Nie B."/>
            <person name="Liao X."/>
            <person name="Peng D."/>
            <person name="Ji J."/>
            <person name="Jenkins J."/>
            <person name="Williams M."/>
            <person name="Shu S."/>
            <person name="Plott C."/>
            <person name="Barry K."/>
            <person name="Rajasekar S."/>
            <person name="Grimwood J."/>
            <person name="Han X."/>
            <person name="Sun S."/>
            <person name="Hou Z."/>
            <person name="He W."/>
            <person name="Dai G."/>
            <person name="Sun C."/>
            <person name="Schmutz J."/>
            <person name="Leebens-Mack J.H."/>
            <person name="Li F.W."/>
            <person name="Wang L."/>
        </authorList>
    </citation>
    <scope>NUCLEOTIDE SEQUENCE [LARGE SCALE GENOMIC DNA]</scope>
    <source>
        <strain evidence="2">cv. PW_Plant_1</strain>
    </source>
</reference>
<gene>
    <name evidence="1" type="ORF">O6H91_07G111000</name>
</gene>
<name>A0ACC2D8I8_DIPCM</name>